<gene>
    <name evidence="7" type="primary">galA</name>
    <name evidence="7" type="ordered locus">AMED_3750</name>
</gene>
<dbReference type="FunFam" id="3.20.20.70:FF:000118">
    <property type="entry name" value="Alpha-galactosidase"/>
    <property type="match status" value="1"/>
</dbReference>
<evidence type="ECO:0000259" key="6">
    <source>
        <dbReference type="Pfam" id="PF16875"/>
    </source>
</evidence>
<dbReference type="InterPro" id="IPR017853">
    <property type="entry name" value="GH"/>
</dbReference>
<feature type="domain" description="Glycosyl hydrolase family 36 N-terminal" evidence="6">
    <location>
        <begin position="37"/>
        <end position="268"/>
    </location>
</feature>
<dbReference type="EC" id="3.2.1.22" evidence="2"/>
<evidence type="ECO:0000313" key="8">
    <source>
        <dbReference type="Proteomes" id="UP000000328"/>
    </source>
</evidence>
<dbReference type="KEGG" id="amd:AMED_3750"/>
<evidence type="ECO:0000259" key="5">
    <source>
        <dbReference type="Pfam" id="PF16874"/>
    </source>
</evidence>
<dbReference type="Proteomes" id="UP000000328">
    <property type="component" value="Chromosome"/>
</dbReference>
<dbReference type="eggNOG" id="COG3345">
    <property type="taxonomic scope" value="Bacteria"/>
</dbReference>
<dbReference type="PANTHER" id="PTHR43053">
    <property type="entry name" value="GLYCOSIDASE FAMILY 31"/>
    <property type="match status" value="1"/>
</dbReference>
<name>A0A0H3D7L5_AMYMU</name>
<dbReference type="PRINTS" id="PR00743">
    <property type="entry name" value="GLHYDRLASE36"/>
</dbReference>
<dbReference type="Pfam" id="PF02065">
    <property type="entry name" value="Melibiase"/>
    <property type="match status" value="1"/>
</dbReference>
<feature type="domain" description="Glycosyl hydrolase family 36 C-terminal" evidence="5">
    <location>
        <begin position="628"/>
        <end position="709"/>
    </location>
</feature>
<reference evidence="7 8" key="1">
    <citation type="journal article" date="2010" name="Cell Res.">
        <title>Complete genome sequence of the rifamycin SV-producing Amycolatopsis mediterranei U32 revealed its genetic characteristics in phylogeny and metabolism.</title>
        <authorList>
            <person name="Zhao W."/>
            <person name="Zhong Y."/>
            <person name="Yuan H."/>
            <person name="Wang J."/>
            <person name="Zheng H."/>
            <person name="Wang Y."/>
            <person name="Cen X."/>
            <person name="Xu F."/>
            <person name="Bai J."/>
            <person name="Han X."/>
            <person name="Lu G."/>
            <person name="Zhu Y."/>
            <person name="Shao Z."/>
            <person name="Yan H."/>
            <person name="Li C."/>
            <person name="Peng N."/>
            <person name="Zhang Z."/>
            <person name="Zhang Y."/>
            <person name="Lin W."/>
            <person name="Fan Y."/>
            <person name="Qin Z."/>
            <person name="Hu Y."/>
            <person name="Zhu B."/>
            <person name="Wang S."/>
            <person name="Ding X."/>
            <person name="Zhao G.P."/>
        </authorList>
    </citation>
    <scope>NUCLEOTIDE SEQUENCE [LARGE SCALE GENOMIC DNA]</scope>
    <source>
        <strain evidence="8">U-32</strain>
    </source>
</reference>
<dbReference type="InterPro" id="IPR031704">
    <property type="entry name" value="Glyco_hydro_36_N"/>
</dbReference>
<dbReference type="PATRIC" id="fig|749927.5.peg.3878"/>
<organism evidence="7 8">
    <name type="scientific">Amycolatopsis mediterranei (strain U-32)</name>
    <dbReference type="NCBI Taxonomy" id="749927"/>
    <lineage>
        <taxon>Bacteria</taxon>
        <taxon>Bacillati</taxon>
        <taxon>Actinomycetota</taxon>
        <taxon>Actinomycetes</taxon>
        <taxon>Pseudonocardiales</taxon>
        <taxon>Pseudonocardiaceae</taxon>
        <taxon>Amycolatopsis</taxon>
    </lineage>
</organism>
<dbReference type="InterPro" id="IPR002252">
    <property type="entry name" value="Glyco_hydro_36"/>
</dbReference>
<dbReference type="CDD" id="cd14791">
    <property type="entry name" value="GH36"/>
    <property type="match status" value="1"/>
</dbReference>
<dbReference type="PANTHER" id="PTHR43053:SF3">
    <property type="entry name" value="ALPHA-GALACTOSIDASE C-RELATED"/>
    <property type="match status" value="1"/>
</dbReference>
<dbReference type="GO" id="GO:0004557">
    <property type="term" value="F:alpha-galactosidase activity"/>
    <property type="evidence" value="ECO:0007669"/>
    <property type="project" value="UniProtKB-EC"/>
</dbReference>
<dbReference type="InterPro" id="IPR038417">
    <property type="entry name" value="Alpga-gal_N_sf"/>
</dbReference>
<dbReference type="InterPro" id="IPR013780">
    <property type="entry name" value="Glyco_hydro_b"/>
</dbReference>
<dbReference type="SUPFAM" id="SSF51445">
    <property type="entry name" value="(Trans)glycosidases"/>
    <property type="match status" value="1"/>
</dbReference>
<dbReference type="HOGENOM" id="CLU_009640_3_1_11"/>
<dbReference type="Gene3D" id="2.60.40.1180">
    <property type="entry name" value="Golgi alpha-mannosidase II"/>
    <property type="match status" value="1"/>
</dbReference>
<evidence type="ECO:0000313" key="7">
    <source>
        <dbReference type="EMBL" id="ADJ45529.1"/>
    </source>
</evidence>
<dbReference type="InterPro" id="IPR031705">
    <property type="entry name" value="Glyco_hydro_36_C"/>
</dbReference>
<evidence type="ECO:0000256" key="1">
    <source>
        <dbReference type="ARBA" id="ARBA00001255"/>
    </source>
</evidence>
<proteinExistence type="predicted"/>
<keyword evidence="3" id="KW-0378">Hydrolase</keyword>
<dbReference type="Gene3D" id="2.70.98.60">
    <property type="entry name" value="alpha-galactosidase from lactobacil brevis"/>
    <property type="match status" value="1"/>
</dbReference>
<accession>A0A0H3D7L5</accession>
<dbReference type="Pfam" id="PF16874">
    <property type="entry name" value="Glyco_hydro_36C"/>
    <property type="match status" value="1"/>
</dbReference>
<dbReference type="Gene3D" id="3.20.20.70">
    <property type="entry name" value="Aldolase class I"/>
    <property type="match status" value="1"/>
</dbReference>
<dbReference type="InterPro" id="IPR013785">
    <property type="entry name" value="Aldolase_TIM"/>
</dbReference>
<evidence type="ECO:0000256" key="2">
    <source>
        <dbReference type="ARBA" id="ARBA00012755"/>
    </source>
</evidence>
<evidence type="ECO:0000256" key="4">
    <source>
        <dbReference type="ARBA" id="ARBA00023295"/>
    </source>
</evidence>
<dbReference type="OrthoDB" id="9758822at2"/>
<dbReference type="InterPro" id="IPR050985">
    <property type="entry name" value="Alpha-glycosidase_related"/>
</dbReference>
<protein>
    <recommendedName>
        <fullName evidence="2">alpha-galactosidase</fullName>
        <ecNumber evidence="2">3.2.1.22</ecNumber>
    </recommendedName>
</protein>
<evidence type="ECO:0000256" key="3">
    <source>
        <dbReference type="ARBA" id="ARBA00022801"/>
    </source>
</evidence>
<dbReference type="GO" id="GO:0016052">
    <property type="term" value="P:carbohydrate catabolic process"/>
    <property type="evidence" value="ECO:0007669"/>
    <property type="project" value="InterPro"/>
</dbReference>
<dbReference type="Pfam" id="PF16875">
    <property type="entry name" value="Glyco_hydro_36N"/>
    <property type="match status" value="1"/>
</dbReference>
<comment type="catalytic activity">
    <reaction evidence="1">
        <text>Hydrolysis of terminal, non-reducing alpha-D-galactose residues in alpha-D-galactosides, including galactose oligosaccharides, galactomannans and galactolipids.</text>
        <dbReference type="EC" id="3.2.1.22"/>
    </reaction>
</comment>
<keyword evidence="4" id="KW-0326">Glycosidase</keyword>
<sequence length="723" mass="77990">MLTMTFTAGDDKPASPGVVHLGAAGTSLVLDATGDRLPRVVYWGADLGQPTEAELADLVRAARPPVVSNSIDDPLPVGVLAEAATGWAGTPGIAGSRAGRAFSPLFTKTAVDLTAEGTLITTAQDVAAGLALELRVALSPSGVVRLDATVTNIGGDDYGLDSLTLNLPVPANARELLDFTGRHLRERAPQRHPFTLGSHVRSGRRGRTGLDATLLVLAGEPGFGFRRGEVWGVHTAWSGNHTTYAERDAAGVAILGGGEILLPGEVILAPGESYACPTLMGSHGDGLDELSGRFHADLRSRPEHPTSPRPIALNTWEAVYFDHDPAKLRELAVLAARVGAERFTLDDGWFRGRRADNAGLGDWFVDEQVWPDGLRPIADHVRSLGMQFGLWVEPEMVNPDSDLARAHPEWILRPDGRLPPEARRQQVLDISRPDAYAYVLDRLDALVTEYGVGYLKWDHNRDLVDAGHTASGTAGVHDQTRALYRLLDELRAKHPGLEIESCSSGGGRADLEILARTERIWVSDCLDALERQHIQRWTGLLLPPEMLGSHVGAPTAHTTGRTHTLDFRAGTAFFGHFGMEWDLTSASETELAELTAWIALHKRFRPLLHSGTVVRGDHPDPAHWLHGVVAQDRTEALFAFVALQTGASAPPGSVRLPGLAPGTRYTVRFLSAVERVRRHGLPAFPAWADRPLTLSGAALATAGFQAPALQPEQLQLIHVIAEH</sequence>
<dbReference type="EMBL" id="CP002000">
    <property type="protein sequence ID" value="ADJ45529.1"/>
    <property type="molecule type" value="Genomic_DNA"/>
</dbReference>
<dbReference type="AlphaFoldDB" id="A0A0H3D7L5"/>